<name>A0A158E517_9BURK</name>
<gene>
    <name evidence="2" type="ORF">AWB80_08240</name>
</gene>
<keyword evidence="3" id="KW-1185">Reference proteome</keyword>
<dbReference type="RefSeq" id="WP_061180396.1">
    <property type="nucleotide sequence ID" value="NZ_FCOE02000072.1"/>
</dbReference>
<accession>A0A158E517</accession>
<dbReference type="Proteomes" id="UP000054911">
    <property type="component" value="Unassembled WGS sequence"/>
</dbReference>
<sequence>MKPDEESPGNTMPPADPLNEARLSAVQEELSVGVRKTETGAVRVRKVVHEEMQPVSLRLRSEQVEVRRVALNRPVEERREPRREGDTLIIPVYEYVPVVTMQLMLKEEVYVTTTETARDVMHQVLMNSEELIVERREGPHGEWKRDPDAG</sequence>
<dbReference type="OrthoDB" id="8757728at2"/>
<evidence type="ECO:0000313" key="3">
    <source>
        <dbReference type="Proteomes" id="UP000054911"/>
    </source>
</evidence>
<dbReference type="Pfam" id="PF09557">
    <property type="entry name" value="DUF2382"/>
    <property type="match status" value="1"/>
</dbReference>
<dbReference type="AlphaFoldDB" id="A0A158E517"/>
<evidence type="ECO:0000259" key="1">
    <source>
        <dbReference type="Pfam" id="PF09557"/>
    </source>
</evidence>
<evidence type="ECO:0000313" key="2">
    <source>
        <dbReference type="EMBL" id="SAL01939.1"/>
    </source>
</evidence>
<dbReference type="InterPro" id="IPR019060">
    <property type="entry name" value="DUF2382"/>
</dbReference>
<feature type="domain" description="DUF2382" evidence="1">
    <location>
        <begin position="25"/>
        <end position="131"/>
    </location>
</feature>
<dbReference type="STRING" id="1777141.AWB80_08240"/>
<reference evidence="2" key="1">
    <citation type="submission" date="2016-01" db="EMBL/GenBank/DDBJ databases">
        <authorList>
            <person name="Peeters C."/>
        </authorList>
    </citation>
    <scope>NUCLEOTIDE SEQUENCE [LARGE SCALE GENOMIC DNA]</scope>
    <source>
        <strain evidence="2">LMG 29323</strain>
    </source>
</reference>
<organism evidence="2 3">
    <name type="scientific">Caballeronia pedi</name>
    <dbReference type="NCBI Taxonomy" id="1777141"/>
    <lineage>
        <taxon>Bacteria</taxon>
        <taxon>Pseudomonadati</taxon>
        <taxon>Pseudomonadota</taxon>
        <taxon>Betaproteobacteria</taxon>
        <taxon>Burkholderiales</taxon>
        <taxon>Burkholderiaceae</taxon>
        <taxon>Caballeronia</taxon>
    </lineage>
</organism>
<dbReference type="EMBL" id="FCOE02000072">
    <property type="protein sequence ID" value="SAL01939.1"/>
    <property type="molecule type" value="Genomic_DNA"/>
</dbReference>
<protein>
    <recommendedName>
        <fullName evidence="1">DUF2382 domain-containing protein</fullName>
    </recommendedName>
</protein>
<comment type="caution">
    <text evidence="2">The sequence shown here is derived from an EMBL/GenBank/DDBJ whole genome shotgun (WGS) entry which is preliminary data.</text>
</comment>
<proteinExistence type="predicted"/>